<evidence type="ECO:0000256" key="1">
    <source>
        <dbReference type="SAM" id="Phobius"/>
    </source>
</evidence>
<dbReference type="EMBL" id="MGFH01000055">
    <property type="protein sequence ID" value="OGM06674.1"/>
    <property type="molecule type" value="Genomic_DNA"/>
</dbReference>
<feature type="transmembrane region" description="Helical" evidence="1">
    <location>
        <begin position="116"/>
        <end position="135"/>
    </location>
</feature>
<feature type="transmembrane region" description="Helical" evidence="1">
    <location>
        <begin position="91"/>
        <end position="110"/>
    </location>
</feature>
<gene>
    <name evidence="2" type="ORF">A2008_02255</name>
</gene>
<dbReference type="STRING" id="1817813.A2008_02255"/>
<dbReference type="AlphaFoldDB" id="A0A1F7WV22"/>
<comment type="caution">
    <text evidence="2">The sequence shown here is derived from an EMBL/GenBank/DDBJ whole genome shotgun (WGS) entry which is preliminary data.</text>
</comment>
<keyword evidence="1" id="KW-0812">Transmembrane</keyword>
<organism evidence="2 3">
    <name type="scientific">Candidatus Wallbacteria bacterium GWC2_49_35</name>
    <dbReference type="NCBI Taxonomy" id="1817813"/>
    <lineage>
        <taxon>Bacteria</taxon>
        <taxon>Candidatus Walliibacteriota</taxon>
    </lineage>
</organism>
<protein>
    <submittedName>
        <fullName evidence="2">Uncharacterized protein</fullName>
    </submittedName>
</protein>
<feature type="transmembrane region" description="Helical" evidence="1">
    <location>
        <begin position="20"/>
        <end position="38"/>
    </location>
</feature>
<reference evidence="2 3" key="1">
    <citation type="journal article" date="2016" name="Nat. Commun.">
        <title>Thousands of microbial genomes shed light on interconnected biogeochemical processes in an aquifer system.</title>
        <authorList>
            <person name="Anantharaman K."/>
            <person name="Brown C.T."/>
            <person name="Hug L.A."/>
            <person name="Sharon I."/>
            <person name="Castelle C.J."/>
            <person name="Probst A.J."/>
            <person name="Thomas B.C."/>
            <person name="Singh A."/>
            <person name="Wilkins M.J."/>
            <person name="Karaoz U."/>
            <person name="Brodie E.L."/>
            <person name="Williams K.H."/>
            <person name="Hubbard S.S."/>
            <person name="Banfield J.F."/>
        </authorList>
    </citation>
    <scope>NUCLEOTIDE SEQUENCE [LARGE SCALE GENOMIC DNA]</scope>
</reference>
<keyword evidence="1" id="KW-0472">Membrane</keyword>
<dbReference type="Proteomes" id="UP000178735">
    <property type="component" value="Unassembled WGS sequence"/>
</dbReference>
<sequence>MNLQSKPSTLSSNTLGGGLLRIAVSVSVVVVIALAWFVATAEPYKAKSSFGHNLGWVGGGIMFFMLSYSLRKRFRFLSFLGQLRYWFQMHMVFGIAGPLLALFHTTFKIGAMNSRIALYSMLLVAGSGIVGRFVYRHIHHGLYGRKATLAEVEQQMRESAESMHTVFGIVPAIVEKLAGFQSFAFRKLDGVWAHTWYFLILRIRGRGIAREARREARHAIDRMGREQNWSRSELSAHRRSAIEQIDNYVDAIYSAATFVTWERLFALWHVVHVPFIYLFSISVAVHVIAFYMY</sequence>
<evidence type="ECO:0000313" key="3">
    <source>
        <dbReference type="Proteomes" id="UP000178735"/>
    </source>
</evidence>
<keyword evidence="1" id="KW-1133">Transmembrane helix</keyword>
<accession>A0A1F7WV22</accession>
<name>A0A1F7WV22_9BACT</name>
<feature type="transmembrane region" description="Helical" evidence="1">
    <location>
        <begin position="50"/>
        <end position="70"/>
    </location>
</feature>
<evidence type="ECO:0000313" key="2">
    <source>
        <dbReference type="EMBL" id="OGM06674.1"/>
    </source>
</evidence>
<feature type="transmembrane region" description="Helical" evidence="1">
    <location>
        <begin position="270"/>
        <end position="292"/>
    </location>
</feature>
<proteinExistence type="predicted"/>